<name>A0A7Y4IKX0_MYXXA</name>
<reference evidence="2 3" key="1">
    <citation type="submission" date="2020-05" db="EMBL/GenBank/DDBJ databases">
        <authorList>
            <person name="Whitworth D."/>
        </authorList>
    </citation>
    <scope>NUCLEOTIDE SEQUENCE [LARGE SCALE GENOMIC DNA]</scope>
    <source>
        <strain evidence="2 3">AM005</strain>
    </source>
</reference>
<feature type="domain" description="GAF" evidence="1">
    <location>
        <begin position="22"/>
        <end position="130"/>
    </location>
</feature>
<dbReference type="Gene3D" id="3.30.450.40">
    <property type="match status" value="1"/>
</dbReference>
<accession>A0A7Y4IKX0</accession>
<comment type="caution">
    <text evidence="2">The sequence shown here is derived from an EMBL/GenBank/DDBJ whole genome shotgun (WGS) entry which is preliminary data.</text>
</comment>
<protein>
    <submittedName>
        <fullName evidence="2">GAF domain-containing protein</fullName>
    </submittedName>
</protein>
<dbReference type="Proteomes" id="UP000533080">
    <property type="component" value="Unassembled WGS sequence"/>
</dbReference>
<dbReference type="AlphaFoldDB" id="A0A7Y4IKX0"/>
<dbReference type="InterPro" id="IPR003018">
    <property type="entry name" value="GAF"/>
</dbReference>
<evidence type="ECO:0000259" key="1">
    <source>
        <dbReference type="Pfam" id="PF13185"/>
    </source>
</evidence>
<dbReference type="InterPro" id="IPR029016">
    <property type="entry name" value="GAF-like_dom_sf"/>
</dbReference>
<dbReference type="Pfam" id="PF13185">
    <property type="entry name" value="GAF_2"/>
    <property type="match status" value="1"/>
</dbReference>
<gene>
    <name evidence="2" type="ORF">HNV28_20560</name>
</gene>
<organism evidence="2 3">
    <name type="scientific">Myxococcus xanthus</name>
    <dbReference type="NCBI Taxonomy" id="34"/>
    <lineage>
        <taxon>Bacteria</taxon>
        <taxon>Pseudomonadati</taxon>
        <taxon>Myxococcota</taxon>
        <taxon>Myxococcia</taxon>
        <taxon>Myxococcales</taxon>
        <taxon>Cystobacterineae</taxon>
        <taxon>Myxococcaceae</taxon>
        <taxon>Myxococcus</taxon>
    </lineage>
</organism>
<evidence type="ECO:0000313" key="2">
    <source>
        <dbReference type="EMBL" id="NOJ80690.1"/>
    </source>
</evidence>
<dbReference type="EMBL" id="JABFNT010000064">
    <property type="protein sequence ID" value="NOJ80690.1"/>
    <property type="molecule type" value="Genomic_DNA"/>
</dbReference>
<sequence>MRAMNEKNASYQSWLESFASEHGATAGTVHLQRGDDLFLVAALNIPPPLMAAVQHVPHGKGMAGLAQVRKQPVQTCNLKEDTSSDIKPGAKAVDARAAVAIPVLDATGRVRAVVGIAFSEEGSLAAERETSLMAAASRLPIADG</sequence>
<proteinExistence type="predicted"/>
<evidence type="ECO:0000313" key="3">
    <source>
        <dbReference type="Proteomes" id="UP000533080"/>
    </source>
</evidence>
<dbReference type="SUPFAM" id="SSF55781">
    <property type="entry name" value="GAF domain-like"/>
    <property type="match status" value="1"/>
</dbReference>